<organism evidence="2 3">
    <name type="scientific">Trifolium medium</name>
    <dbReference type="NCBI Taxonomy" id="97028"/>
    <lineage>
        <taxon>Eukaryota</taxon>
        <taxon>Viridiplantae</taxon>
        <taxon>Streptophyta</taxon>
        <taxon>Embryophyta</taxon>
        <taxon>Tracheophyta</taxon>
        <taxon>Spermatophyta</taxon>
        <taxon>Magnoliopsida</taxon>
        <taxon>eudicotyledons</taxon>
        <taxon>Gunneridae</taxon>
        <taxon>Pentapetalae</taxon>
        <taxon>rosids</taxon>
        <taxon>fabids</taxon>
        <taxon>Fabales</taxon>
        <taxon>Fabaceae</taxon>
        <taxon>Papilionoideae</taxon>
        <taxon>50 kb inversion clade</taxon>
        <taxon>NPAAA clade</taxon>
        <taxon>Hologalegina</taxon>
        <taxon>IRL clade</taxon>
        <taxon>Trifolieae</taxon>
        <taxon>Trifolium</taxon>
    </lineage>
</organism>
<proteinExistence type="predicted"/>
<dbReference type="AlphaFoldDB" id="A0A392NPW6"/>
<protein>
    <submittedName>
        <fullName evidence="2">Protein PHYTOCHROME KINASE SUBSTRATE 1</fullName>
    </submittedName>
</protein>
<name>A0A392NPW6_9FABA</name>
<dbReference type="PANTHER" id="PTHR33781">
    <property type="entry name" value="PROTEIN PHYTOCHROME KINASE SUBSTRATE 1-RELATED"/>
    <property type="match status" value="1"/>
</dbReference>
<evidence type="ECO:0000256" key="1">
    <source>
        <dbReference type="SAM" id="MobiDB-lite"/>
    </source>
</evidence>
<dbReference type="PANTHER" id="PTHR33781:SF17">
    <property type="entry name" value="KINASE SUBSTRATE PROTEIN, PUTATIVE-RELATED"/>
    <property type="match status" value="1"/>
</dbReference>
<accession>A0A392NPW6</accession>
<feature type="region of interest" description="Disordered" evidence="1">
    <location>
        <begin position="1"/>
        <end position="21"/>
    </location>
</feature>
<keyword evidence="2" id="KW-0418">Kinase</keyword>
<dbReference type="Proteomes" id="UP000265520">
    <property type="component" value="Unassembled WGS sequence"/>
</dbReference>
<keyword evidence="3" id="KW-1185">Reference proteome</keyword>
<dbReference type="GO" id="GO:0009638">
    <property type="term" value="P:phototropism"/>
    <property type="evidence" value="ECO:0007669"/>
    <property type="project" value="InterPro"/>
</dbReference>
<evidence type="ECO:0000313" key="2">
    <source>
        <dbReference type="EMBL" id="MCI01260.1"/>
    </source>
</evidence>
<feature type="compositionally biased region" description="Acidic residues" evidence="1">
    <location>
        <begin position="1"/>
        <end position="17"/>
    </location>
</feature>
<dbReference type="GO" id="GO:0016301">
    <property type="term" value="F:kinase activity"/>
    <property type="evidence" value="ECO:0007669"/>
    <property type="project" value="UniProtKB-KW"/>
</dbReference>
<dbReference type="InterPro" id="IPR039615">
    <property type="entry name" value="PKS"/>
</dbReference>
<feature type="non-terminal residue" evidence="2">
    <location>
        <position position="91"/>
    </location>
</feature>
<reference evidence="2 3" key="1">
    <citation type="journal article" date="2018" name="Front. Plant Sci.">
        <title>Red Clover (Trifolium pratense) and Zigzag Clover (T. medium) - A Picture of Genomic Similarities and Differences.</title>
        <authorList>
            <person name="Dluhosova J."/>
            <person name="Istvanek J."/>
            <person name="Nedelnik J."/>
            <person name="Repkova J."/>
        </authorList>
    </citation>
    <scope>NUCLEOTIDE SEQUENCE [LARGE SCALE GENOMIC DNA]</scope>
    <source>
        <strain evidence="3">cv. 10/8</strain>
        <tissue evidence="2">Leaf</tissue>
    </source>
</reference>
<sequence length="91" mass="9785">MEEIDSSYVDDDNDDAASDASSDLFEIESLKGKSSNNFLTRQTSDAASSCVSPNNYAPSEASIEWSVVTASAAVMSDCEDQMSEFTIRSPI</sequence>
<comment type="caution">
    <text evidence="2">The sequence shown here is derived from an EMBL/GenBank/DDBJ whole genome shotgun (WGS) entry which is preliminary data.</text>
</comment>
<dbReference type="EMBL" id="LXQA010045669">
    <property type="protein sequence ID" value="MCI01260.1"/>
    <property type="molecule type" value="Genomic_DNA"/>
</dbReference>
<keyword evidence="2" id="KW-0808">Transferase</keyword>
<evidence type="ECO:0000313" key="3">
    <source>
        <dbReference type="Proteomes" id="UP000265520"/>
    </source>
</evidence>